<organism evidence="1">
    <name type="scientific">Rhizophora mucronata</name>
    <name type="common">Asiatic mangrove</name>
    <dbReference type="NCBI Taxonomy" id="61149"/>
    <lineage>
        <taxon>Eukaryota</taxon>
        <taxon>Viridiplantae</taxon>
        <taxon>Streptophyta</taxon>
        <taxon>Embryophyta</taxon>
        <taxon>Tracheophyta</taxon>
        <taxon>Spermatophyta</taxon>
        <taxon>Magnoliopsida</taxon>
        <taxon>eudicotyledons</taxon>
        <taxon>Gunneridae</taxon>
        <taxon>Pentapetalae</taxon>
        <taxon>rosids</taxon>
        <taxon>fabids</taxon>
        <taxon>Malpighiales</taxon>
        <taxon>Rhizophoraceae</taxon>
        <taxon>Rhizophora</taxon>
    </lineage>
</organism>
<reference evidence="1" key="1">
    <citation type="submission" date="2018-02" db="EMBL/GenBank/DDBJ databases">
        <title>Rhizophora mucronata_Transcriptome.</title>
        <authorList>
            <person name="Meera S.P."/>
            <person name="Sreeshan A."/>
            <person name="Augustine A."/>
        </authorList>
    </citation>
    <scope>NUCLEOTIDE SEQUENCE</scope>
    <source>
        <tissue evidence="1">Leaf</tissue>
    </source>
</reference>
<dbReference type="EMBL" id="GGEC01077653">
    <property type="protein sequence ID" value="MBX58137.1"/>
    <property type="molecule type" value="Transcribed_RNA"/>
</dbReference>
<dbReference type="AlphaFoldDB" id="A0A2P2PTT6"/>
<proteinExistence type="predicted"/>
<sequence>MIYDCFWSYILTMQLENAFINLGSRLSQYGENFSSILC</sequence>
<accession>A0A2P2PTT6</accession>
<evidence type="ECO:0000313" key="1">
    <source>
        <dbReference type="EMBL" id="MBX58137.1"/>
    </source>
</evidence>
<protein>
    <submittedName>
        <fullName evidence="1">Uncharacterized protein</fullName>
    </submittedName>
</protein>
<name>A0A2P2PTT6_RHIMU</name>